<comment type="caution">
    <text evidence="2">The sequence shown here is derived from an EMBL/GenBank/DDBJ whole genome shotgun (WGS) entry which is preliminary data.</text>
</comment>
<dbReference type="AlphaFoldDB" id="A0A164VIR9"/>
<sequence>MMEKTTERRTVTPKKRLIRGGNDNEHSPAASMSVFDRLRKNLIEQDLRHQLDTKDAHKDRAEGPQSRAPSSQRKEKPQSKAKSQEKDRRPLKEVSAHDNEESSGSHNNEEVNKDKGQAYNDDYEVTPGG</sequence>
<feature type="compositionally biased region" description="Basic and acidic residues" evidence="1">
    <location>
        <begin position="107"/>
        <end position="116"/>
    </location>
</feature>
<feature type="compositionally biased region" description="Basic and acidic residues" evidence="1">
    <location>
        <begin position="72"/>
        <end position="100"/>
    </location>
</feature>
<dbReference type="EMBL" id="LNRQ01000006">
    <property type="protein sequence ID" value="KZM90406.1"/>
    <property type="molecule type" value="Genomic_DNA"/>
</dbReference>
<evidence type="ECO:0000313" key="2">
    <source>
        <dbReference type="EMBL" id="KZM90406.1"/>
    </source>
</evidence>
<proteinExistence type="predicted"/>
<feature type="compositionally biased region" description="Basic and acidic residues" evidence="1">
    <location>
        <begin position="1"/>
        <end position="10"/>
    </location>
</feature>
<name>A0A164VIR9_DAUCS</name>
<dbReference type="Gramene" id="KZM90406">
    <property type="protein sequence ID" value="KZM90406"/>
    <property type="gene ID" value="DCAR_022229"/>
</dbReference>
<feature type="region of interest" description="Disordered" evidence="1">
    <location>
        <begin position="1"/>
        <end position="129"/>
    </location>
</feature>
<protein>
    <submittedName>
        <fullName evidence="2">Uncharacterized protein</fullName>
    </submittedName>
</protein>
<gene>
    <name evidence="2" type="ORF">DCAR_022229</name>
</gene>
<accession>A0A164VIR9</accession>
<feature type="compositionally biased region" description="Basic and acidic residues" evidence="1">
    <location>
        <begin position="36"/>
        <end position="62"/>
    </location>
</feature>
<reference evidence="2" key="1">
    <citation type="journal article" date="2016" name="Nat. Genet.">
        <title>A high-quality carrot genome assembly provides new insights into carotenoid accumulation and asterid genome evolution.</title>
        <authorList>
            <person name="Iorizzo M."/>
            <person name="Ellison S."/>
            <person name="Senalik D."/>
            <person name="Zeng P."/>
            <person name="Satapoomin P."/>
            <person name="Huang J."/>
            <person name="Bowman M."/>
            <person name="Iovene M."/>
            <person name="Sanseverino W."/>
            <person name="Cavagnaro P."/>
            <person name="Yildiz M."/>
            <person name="Macko-Podgorni A."/>
            <person name="Moranska E."/>
            <person name="Grzebelus E."/>
            <person name="Grzebelus D."/>
            <person name="Ashrafi H."/>
            <person name="Zheng Z."/>
            <person name="Cheng S."/>
            <person name="Spooner D."/>
            <person name="Van Deynze A."/>
            <person name="Simon P."/>
        </authorList>
    </citation>
    <scope>NUCLEOTIDE SEQUENCE [LARGE SCALE GENOMIC DNA]</scope>
    <source>
        <tissue evidence="2">Leaf</tissue>
    </source>
</reference>
<evidence type="ECO:0000256" key="1">
    <source>
        <dbReference type="SAM" id="MobiDB-lite"/>
    </source>
</evidence>
<organism evidence="2">
    <name type="scientific">Daucus carota subsp. sativus</name>
    <name type="common">Carrot</name>
    <dbReference type="NCBI Taxonomy" id="79200"/>
    <lineage>
        <taxon>Eukaryota</taxon>
        <taxon>Viridiplantae</taxon>
        <taxon>Streptophyta</taxon>
        <taxon>Embryophyta</taxon>
        <taxon>Tracheophyta</taxon>
        <taxon>Spermatophyta</taxon>
        <taxon>Magnoliopsida</taxon>
        <taxon>eudicotyledons</taxon>
        <taxon>Gunneridae</taxon>
        <taxon>Pentapetalae</taxon>
        <taxon>asterids</taxon>
        <taxon>campanulids</taxon>
        <taxon>Apiales</taxon>
        <taxon>Apiaceae</taxon>
        <taxon>Apioideae</taxon>
        <taxon>Scandiceae</taxon>
        <taxon>Daucinae</taxon>
        <taxon>Daucus</taxon>
        <taxon>Daucus sect. Daucus</taxon>
    </lineage>
</organism>